<dbReference type="PROSITE" id="PS50889">
    <property type="entry name" value="S4"/>
    <property type="match status" value="1"/>
</dbReference>
<dbReference type="Pfam" id="PF21278">
    <property type="entry name" value="YlmH_1st"/>
    <property type="match status" value="1"/>
</dbReference>
<dbReference type="Pfam" id="PF17774">
    <property type="entry name" value="YlmH_RBD"/>
    <property type="match status" value="1"/>
</dbReference>
<evidence type="ECO:0000256" key="1">
    <source>
        <dbReference type="PROSITE-ProRule" id="PRU00182"/>
    </source>
</evidence>
<dbReference type="InterPro" id="IPR012677">
    <property type="entry name" value="Nucleotide-bd_a/b_plait_sf"/>
</dbReference>
<name>A0ABY9LGR0_9STRE</name>
<dbReference type="PANTHER" id="PTHR13633">
    <property type="entry name" value="MITOCHONDRIAL TRANSCRIPTION RESCUE FACTOR 1"/>
    <property type="match status" value="1"/>
</dbReference>
<keyword evidence="4" id="KW-1185">Reference proteome</keyword>
<evidence type="ECO:0000313" key="3">
    <source>
        <dbReference type="EMBL" id="WMB28059.1"/>
    </source>
</evidence>
<dbReference type="SUPFAM" id="SSF55174">
    <property type="entry name" value="Alpha-L RNA-binding motif"/>
    <property type="match status" value="1"/>
</dbReference>
<dbReference type="InterPro" id="IPR002942">
    <property type="entry name" value="S4_RNA-bd"/>
</dbReference>
<dbReference type="CDD" id="cd00165">
    <property type="entry name" value="S4"/>
    <property type="match status" value="1"/>
</dbReference>
<dbReference type="InterPro" id="IPR036986">
    <property type="entry name" value="S4_RNA-bd_sf"/>
</dbReference>
<evidence type="ECO:0000313" key="4">
    <source>
        <dbReference type="Proteomes" id="UP001238096"/>
    </source>
</evidence>
<dbReference type="InterPro" id="IPR048443">
    <property type="entry name" value="RqcP2_N"/>
</dbReference>
<keyword evidence="1" id="KW-0694">RNA-binding</keyword>
<dbReference type="Gene3D" id="3.30.1370.160">
    <property type="match status" value="1"/>
</dbReference>
<reference evidence="4" key="1">
    <citation type="submission" date="2022-10" db="EMBL/GenBank/DDBJ databases">
        <title>Streptococcus didelphis as causative of fatal infections in opossums (Didelphis albiventris).</title>
        <authorList>
            <person name="Breyer G.M."/>
            <person name="Da Silva M.E.R.J."/>
            <person name="Siqueira F.M."/>
        </authorList>
    </citation>
    <scope>NUCLEOTIDE SEQUENCE [LARGE SCALE GENOMIC DNA]</scope>
    <source>
        <strain evidence="4">LBVP101/21</strain>
    </source>
</reference>
<dbReference type="Gene3D" id="3.10.290.10">
    <property type="entry name" value="RNA-binding S4 domain"/>
    <property type="match status" value="1"/>
</dbReference>
<dbReference type="EMBL" id="CP110509">
    <property type="protein sequence ID" value="WMB28059.1"/>
    <property type="molecule type" value="Genomic_DNA"/>
</dbReference>
<dbReference type="InterPro" id="IPR040591">
    <property type="entry name" value="RqcP2_RBD"/>
</dbReference>
<sequence>MAEHTNIYQHFHPDEYSFIEKMSDFVERVENNYALQVTDFLNPRQMEILKVLVATSKLQYFSSADFYHTEYGRVIIAPDYYSLNQDDFDLALVEISYNSKFNRISHSQILGTLLNELGIKRSLLGDILVQEGYAQIMISCNLLSYFLGNITKIARASVQLREIPLSKIALSETQENTIDITLSSLRLDRVMASVLKLSRSQAIKLLESDKVKVNYGTVRRTSDSLSIGDLVSVRGFGRFKLLEDNGFTKNGKYKLKFSKMMHK</sequence>
<dbReference type="Proteomes" id="UP001238096">
    <property type="component" value="Chromosome"/>
</dbReference>
<evidence type="ECO:0000259" key="2">
    <source>
        <dbReference type="SMART" id="SM00363"/>
    </source>
</evidence>
<dbReference type="PANTHER" id="PTHR13633:SF3">
    <property type="entry name" value="MITOCHONDRIAL TRANSCRIPTION RESCUE FACTOR 1"/>
    <property type="match status" value="1"/>
</dbReference>
<dbReference type="Pfam" id="PF01479">
    <property type="entry name" value="S4"/>
    <property type="match status" value="1"/>
</dbReference>
<gene>
    <name evidence="3" type="ORF">N1496_09035</name>
</gene>
<accession>A0ABY9LGR0</accession>
<dbReference type="Gene3D" id="3.30.70.330">
    <property type="match status" value="1"/>
</dbReference>
<feature type="domain" description="RNA-binding S4" evidence="2">
    <location>
        <begin position="185"/>
        <end position="242"/>
    </location>
</feature>
<proteinExistence type="predicted"/>
<organism evidence="3 4">
    <name type="scientific">Streptococcus didelphis</name>
    <dbReference type="NCBI Taxonomy" id="102886"/>
    <lineage>
        <taxon>Bacteria</taxon>
        <taxon>Bacillati</taxon>
        <taxon>Bacillota</taxon>
        <taxon>Bacilli</taxon>
        <taxon>Lactobacillales</taxon>
        <taxon>Streptococcaceae</taxon>
        <taxon>Streptococcus</taxon>
    </lineage>
</organism>
<dbReference type="RefSeq" id="WP_018366882.1">
    <property type="nucleotide sequence ID" value="NZ_CP104407.1"/>
</dbReference>
<protein>
    <submittedName>
        <fullName evidence="3">RNA-binding protein</fullName>
    </submittedName>
</protein>
<dbReference type="SMART" id="SM00363">
    <property type="entry name" value="S4"/>
    <property type="match status" value="1"/>
</dbReference>